<keyword evidence="7" id="KW-0276">Fatty acid metabolism</keyword>
<evidence type="ECO:0000256" key="13">
    <source>
        <dbReference type="RuleBase" id="RU003694"/>
    </source>
</evidence>
<name>A0A1H3DNQ9_9BACT</name>
<evidence type="ECO:0000256" key="2">
    <source>
        <dbReference type="ARBA" id="ARBA00008467"/>
    </source>
</evidence>
<feature type="active site" description="For beta-ketoacyl synthase activity" evidence="12">
    <location>
        <position position="162"/>
    </location>
</feature>
<evidence type="ECO:0000256" key="1">
    <source>
        <dbReference type="ARBA" id="ARBA00005194"/>
    </source>
</evidence>
<comment type="function">
    <text evidence="11">Involved in the type II fatty acid elongation cycle. Catalyzes the elongation of a wide range of acyl-ACP by the addition of two carbons from malonyl-ACP to an acyl acceptor. Can efficiently catalyze the conversion of palmitoleoyl-ACP (cis-hexadec-9-enoyl-ACP) to cis-vaccenoyl-ACP (cis-octadec-11-enoyl-ACP), an essential step in the thermal regulation of fatty acid composition.</text>
</comment>
<dbReference type="InterPro" id="IPR020841">
    <property type="entry name" value="PKS_Beta-ketoAc_synthase_dom"/>
</dbReference>
<dbReference type="EMBL" id="FNPD01000001">
    <property type="protein sequence ID" value="SDX67304.1"/>
    <property type="molecule type" value="Genomic_DNA"/>
</dbReference>
<protein>
    <recommendedName>
        <fullName evidence="4 11">3-oxoacyl-[acyl-carrier-protein] synthase 2</fullName>
        <ecNumber evidence="3 11">2.3.1.179</ecNumber>
    </recommendedName>
</protein>
<evidence type="ECO:0000256" key="11">
    <source>
        <dbReference type="PIRNR" id="PIRNR000447"/>
    </source>
</evidence>
<dbReference type="GO" id="GO:0004315">
    <property type="term" value="F:3-oxoacyl-[acyl-carrier-protein] synthase activity"/>
    <property type="evidence" value="ECO:0007669"/>
    <property type="project" value="UniProtKB-UniRule"/>
</dbReference>
<dbReference type="GO" id="GO:0006633">
    <property type="term" value="P:fatty acid biosynthetic process"/>
    <property type="evidence" value="ECO:0007669"/>
    <property type="project" value="UniProtKB-UniRule"/>
</dbReference>
<evidence type="ECO:0000256" key="7">
    <source>
        <dbReference type="ARBA" id="ARBA00022832"/>
    </source>
</evidence>
<evidence type="ECO:0000256" key="4">
    <source>
        <dbReference type="ARBA" id="ARBA00014657"/>
    </source>
</evidence>
<dbReference type="CDD" id="cd00834">
    <property type="entry name" value="KAS_I_II"/>
    <property type="match status" value="1"/>
</dbReference>
<dbReference type="Proteomes" id="UP000199266">
    <property type="component" value="Unassembled WGS sequence"/>
</dbReference>
<evidence type="ECO:0000256" key="8">
    <source>
        <dbReference type="ARBA" id="ARBA00023098"/>
    </source>
</evidence>
<evidence type="ECO:0000256" key="12">
    <source>
        <dbReference type="PIRSR" id="PIRSR000447-1"/>
    </source>
</evidence>
<dbReference type="Pfam" id="PF00109">
    <property type="entry name" value="ketoacyl-synt"/>
    <property type="match status" value="1"/>
</dbReference>
<dbReference type="PANTHER" id="PTHR11712">
    <property type="entry name" value="POLYKETIDE SYNTHASE-RELATED"/>
    <property type="match status" value="1"/>
</dbReference>
<dbReference type="InterPro" id="IPR000794">
    <property type="entry name" value="Beta-ketoacyl_synthase"/>
</dbReference>
<evidence type="ECO:0000256" key="3">
    <source>
        <dbReference type="ARBA" id="ARBA00012356"/>
    </source>
</evidence>
<keyword evidence="8" id="KW-0443">Lipid metabolism</keyword>
<comment type="similarity">
    <text evidence="2 11 13">Belongs to the thiolase-like superfamily. Beta-ketoacyl-ACP synthases family.</text>
</comment>
<dbReference type="RefSeq" id="WP_091459925.1">
    <property type="nucleotide sequence ID" value="NZ_FNPD01000001.1"/>
</dbReference>
<evidence type="ECO:0000256" key="9">
    <source>
        <dbReference type="ARBA" id="ARBA00023160"/>
    </source>
</evidence>
<feature type="domain" description="Ketosynthase family 3 (KS3)" evidence="14">
    <location>
        <begin position="1"/>
        <end position="409"/>
    </location>
</feature>
<dbReference type="AlphaFoldDB" id="A0A1H3DNQ9"/>
<dbReference type="InterPro" id="IPR017568">
    <property type="entry name" value="3-oxoacyl-ACP_synth-2"/>
</dbReference>
<gene>
    <name evidence="15" type="ORF">SAMN03080603_00212</name>
</gene>
<dbReference type="SUPFAM" id="SSF53901">
    <property type="entry name" value="Thiolase-like"/>
    <property type="match status" value="2"/>
</dbReference>
<accession>A0A1H3DNQ9</accession>
<evidence type="ECO:0000313" key="15">
    <source>
        <dbReference type="EMBL" id="SDX67304.1"/>
    </source>
</evidence>
<evidence type="ECO:0000313" key="16">
    <source>
        <dbReference type="Proteomes" id="UP000199266"/>
    </source>
</evidence>
<dbReference type="PROSITE" id="PS00606">
    <property type="entry name" value="KS3_1"/>
    <property type="match status" value="1"/>
</dbReference>
<dbReference type="GO" id="GO:0005829">
    <property type="term" value="C:cytosol"/>
    <property type="evidence" value="ECO:0007669"/>
    <property type="project" value="TreeGrafter"/>
</dbReference>
<comment type="catalytic activity">
    <reaction evidence="11">
        <text>(9Z)-hexadecenoyl-[ACP] + malonyl-[ACP] + H(+) = 3-oxo-(11Z)-octadecenoyl-[ACP] + holo-[ACP] + CO2</text>
        <dbReference type="Rhea" id="RHEA:55040"/>
        <dbReference type="Rhea" id="RHEA-COMP:9623"/>
        <dbReference type="Rhea" id="RHEA-COMP:9685"/>
        <dbReference type="Rhea" id="RHEA-COMP:10800"/>
        <dbReference type="Rhea" id="RHEA-COMP:14074"/>
        <dbReference type="ChEBI" id="CHEBI:15378"/>
        <dbReference type="ChEBI" id="CHEBI:16526"/>
        <dbReference type="ChEBI" id="CHEBI:64479"/>
        <dbReference type="ChEBI" id="CHEBI:78449"/>
        <dbReference type="ChEBI" id="CHEBI:83989"/>
        <dbReference type="ChEBI" id="CHEBI:138538"/>
        <dbReference type="EC" id="2.3.1.179"/>
    </reaction>
</comment>
<dbReference type="PROSITE" id="PS52004">
    <property type="entry name" value="KS3_2"/>
    <property type="match status" value="1"/>
</dbReference>
<dbReference type="Pfam" id="PF02801">
    <property type="entry name" value="Ketoacyl-synt_C"/>
    <property type="match status" value="1"/>
</dbReference>
<proteinExistence type="inferred from homology"/>
<reference evidence="16" key="1">
    <citation type="submission" date="2016-10" db="EMBL/GenBank/DDBJ databases">
        <authorList>
            <person name="Varghese N."/>
            <person name="Submissions S."/>
        </authorList>
    </citation>
    <scope>NUCLEOTIDE SEQUENCE [LARGE SCALE GENOMIC DNA]</scope>
    <source>
        <strain evidence="16">DSM 13490</strain>
    </source>
</reference>
<organism evidence="15 16">
    <name type="scientific">Acetomicrobium thermoterrenum DSM 13490</name>
    <dbReference type="NCBI Taxonomy" id="1120987"/>
    <lineage>
        <taxon>Bacteria</taxon>
        <taxon>Thermotogati</taxon>
        <taxon>Synergistota</taxon>
        <taxon>Synergistia</taxon>
        <taxon>Synergistales</taxon>
        <taxon>Acetomicrobiaceae</taxon>
        <taxon>Acetomicrobium</taxon>
    </lineage>
</organism>
<comment type="catalytic activity">
    <reaction evidence="11">
        <text>a fatty acyl-[ACP] + malonyl-[ACP] + H(+) = a 3-oxoacyl-[ACP] + holo-[ACP] + CO2</text>
        <dbReference type="Rhea" id="RHEA:22836"/>
        <dbReference type="Rhea" id="RHEA-COMP:9623"/>
        <dbReference type="Rhea" id="RHEA-COMP:9685"/>
        <dbReference type="Rhea" id="RHEA-COMP:9916"/>
        <dbReference type="Rhea" id="RHEA-COMP:14125"/>
        <dbReference type="ChEBI" id="CHEBI:15378"/>
        <dbReference type="ChEBI" id="CHEBI:16526"/>
        <dbReference type="ChEBI" id="CHEBI:64479"/>
        <dbReference type="ChEBI" id="CHEBI:78449"/>
        <dbReference type="ChEBI" id="CHEBI:78776"/>
        <dbReference type="ChEBI" id="CHEBI:138651"/>
    </reaction>
</comment>
<sequence length="412" mass="43663">MRRVVITGVGVVSPIGNSKDEFWKALEEGKNGVGYITLFDASDYPVRIAAEVKDFDSGQWLEKKEARKTDRVIHFAVAASDMAIKDSALDLSMEDPTRVGVYLGSGEGGIGTSFQNIKALIEKGPNKISPFFIPMMISNMPAAYVAIRCNAKGPSLCAVTACATATHTIGEAIYAIRRGEADVILAGGAEAAITPVGVAGFAAMKALSSRNDDPEHASRPFDADRDGFVLGEGAGVLVLEELEHAKKRNAKIYGELVGYGNTTDAYHITAPDPDGAGAVRAMKMAIAMAGWDPAEVELINAHGTSTPLNDTMEAKAIRALFGEHTDDILVHSTKSMVGHGLGAAGVLELIALLMALEKGVVHPTINLEKLDEECPINVVGKSPVYKKISRALSNNFGFGGHNAVLAIQRYEG</sequence>
<keyword evidence="10 11" id="KW-0012">Acyltransferase</keyword>
<evidence type="ECO:0000256" key="10">
    <source>
        <dbReference type="ARBA" id="ARBA00023315"/>
    </source>
</evidence>
<dbReference type="SMART" id="SM00825">
    <property type="entry name" value="PKS_KS"/>
    <property type="match status" value="1"/>
</dbReference>
<dbReference type="UniPathway" id="UPA00094"/>
<dbReference type="NCBIfam" id="NF005589">
    <property type="entry name" value="PRK07314.1"/>
    <property type="match status" value="1"/>
</dbReference>
<dbReference type="NCBIfam" id="TIGR03150">
    <property type="entry name" value="fabF"/>
    <property type="match status" value="1"/>
</dbReference>
<keyword evidence="6 11" id="KW-0808">Transferase</keyword>
<dbReference type="EC" id="2.3.1.179" evidence="3 11"/>
<dbReference type="InterPro" id="IPR014030">
    <property type="entry name" value="Ketoacyl_synth_N"/>
</dbReference>
<dbReference type="Gene3D" id="3.40.47.10">
    <property type="match status" value="1"/>
</dbReference>
<keyword evidence="16" id="KW-1185">Reference proteome</keyword>
<dbReference type="PANTHER" id="PTHR11712:SF336">
    <property type="entry name" value="3-OXOACYL-[ACYL-CARRIER-PROTEIN] SYNTHASE, MITOCHONDRIAL"/>
    <property type="match status" value="1"/>
</dbReference>
<dbReference type="FunFam" id="3.40.47.10:FF:000009">
    <property type="entry name" value="3-oxoacyl-[acyl-carrier-protein] synthase 2"/>
    <property type="match status" value="1"/>
</dbReference>
<dbReference type="InterPro" id="IPR016039">
    <property type="entry name" value="Thiolase-like"/>
</dbReference>
<evidence type="ECO:0000259" key="14">
    <source>
        <dbReference type="PROSITE" id="PS52004"/>
    </source>
</evidence>
<dbReference type="InterPro" id="IPR018201">
    <property type="entry name" value="Ketoacyl_synth_AS"/>
</dbReference>
<keyword evidence="9 11" id="KW-0275">Fatty acid biosynthesis</keyword>
<evidence type="ECO:0000256" key="5">
    <source>
        <dbReference type="ARBA" id="ARBA00022516"/>
    </source>
</evidence>
<dbReference type="PIRSF" id="PIRSF000447">
    <property type="entry name" value="KAS_II"/>
    <property type="match status" value="1"/>
</dbReference>
<dbReference type="InterPro" id="IPR014031">
    <property type="entry name" value="Ketoacyl_synth_C"/>
</dbReference>
<evidence type="ECO:0000256" key="6">
    <source>
        <dbReference type="ARBA" id="ARBA00022679"/>
    </source>
</evidence>
<comment type="pathway">
    <text evidence="1 11">Lipid metabolism; fatty acid biosynthesis.</text>
</comment>
<keyword evidence="5 11" id="KW-0444">Lipid biosynthesis</keyword>